<dbReference type="GeneID" id="100276913"/>
<dbReference type="AlphaFoldDB" id="B4FQB6"/>
<feature type="signal peptide" evidence="2">
    <location>
        <begin position="1"/>
        <end position="31"/>
    </location>
</feature>
<reference evidence="5" key="5">
    <citation type="submission" date="2021-05" db="UniProtKB">
        <authorList>
            <consortium name="EnsemblPlants"/>
        </authorList>
    </citation>
    <scope>IDENTIFICATION</scope>
    <source>
        <strain evidence="5">cv. B73</strain>
    </source>
</reference>
<dbReference type="OrthoDB" id="1104395at2759"/>
<keyword evidence="6" id="KW-1185">Reference proteome</keyword>
<evidence type="ECO:0000313" key="6">
    <source>
        <dbReference type="Proteomes" id="UP000007305"/>
    </source>
</evidence>
<evidence type="ECO:0008006" key="7">
    <source>
        <dbReference type="Google" id="ProtNLM"/>
    </source>
</evidence>
<dbReference type="KEGG" id="zma:100276913"/>
<dbReference type="ExpressionAtlas" id="B4FQB6">
    <property type="expression patterns" value="baseline and differential"/>
</dbReference>
<evidence type="ECO:0000313" key="4">
    <source>
        <dbReference type="EMBL" id="AQK71536.1"/>
    </source>
</evidence>
<reference evidence="5" key="4">
    <citation type="submission" date="2019-07" db="EMBL/GenBank/DDBJ databases">
        <authorList>
            <person name="Seetharam A."/>
            <person name="Woodhouse M."/>
            <person name="Cannon E."/>
        </authorList>
    </citation>
    <scope>NUCLEOTIDE SEQUENCE [LARGE SCALE GENOMIC DNA]</scope>
    <source>
        <strain evidence="5">cv. B73</strain>
    </source>
</reference>
<dbReference type="Pfam" id="PF01190">
    <property type="entry name" value="Pollen_Ole_e_1"/>
    <property type="match status" value="1"/>
</dbReference>
<dbReference type="RefSeq" id="NP_001158898.1">
    <property type="nucleotide sequence ID" value="NM_001165426.1"/>
</dbReference>
<evidence type="ECO:0000256" key="1">
    <source>
        <dbReference type="SAM" id="MobiDB-lite"/>
    </source>
</evidence>
<keyword evidence="2" id="KW-0732">Signal</keyword>
<reference evidence="4" key="3">
    <citation type="submission" date="2015-12" db="EMBL/GenBank/DDBJ databases">
        <title>Update maize B73 reference genome by single molecule sequencing technologies.</title>
        <authorList>
            <consortium name="Maize Genome Sequencing Project"/>
            <person name="Ware D."/>
        </authorList>
    </citation>
    <scope>NUCLEOTIDE SEQUENCE</scope>
    <source>
        <tissue evidence="4">Seedling</tissue>
    </source>
</reference>
<dbReference type="Proteomes" id="UP000007305">
    <property type="component" value="Chromosome 5"/>
</dbReference>
<name>B4FQB6_MAIZE</name>
<feature type="compositionally biased region" description="Low complexity" evidence="1">
    <location>
        <begin position="188"/>
        <end position="200"/>
    </location>
</feature>
<reference evidence="3" key="1">
    <citation type="journal article" date="2009" name="PLoS Genet.">
        <title>Sequencing, mapping, and analysis of 27,455 maize full-length cDNAs.</title>
        <authorList>
            <person name="Soderlund C."/>
            <person name="Descour A."/>
            <person name="Kudrna D."/>
            <person name="Bomhoff M."/>
            <person name="Boyd L."/>
            <person name="Currie J."/>
            <person name="Angelova A."/>
            <person name="Collura K."/>
            <person name="Wissotski M."/>
            <person name="Ashley E."/>
            <person name="Morrow D."/>
            <person name="Fernandes J."/>
            <person name="Walbot V."/>
            <person name="Yu Y."/>
        </authorList>
    </citation>
    <scope>NUCLEOTIDE SEQUENCE</scope>
    <source>
        <strain evidence="3">B73</strain>
    </source>
</reference>
<dbReference type="Gramene" id="Zm00001eb242880_T001">
    <property type="protein sequence ID" value="Zm00001eb242880_P001"/>
    <property type="gene ID" value="Zm00001eb242880"/>
</dbReference>
<organism evidence="3">
    <name type="scientific">Zea mays</name>
    <name type="common">Maize</name>
    <dbReference type="NCBI Taxonomy" id="4577"/>
    <lineage>
        <taxon>Eukaryota</taxon>
        <taxon>Viridiplantae</taxon>
        <taxon>Streptophyta</taxon>
        <taxon>Embryophyta</taxon>
        <taxon>Tracheophyta</taxon>
        <taxon>Spermatophyta</taxon>
        <taxon>Magnoliopsida</taxon>
        <taxon>Liliopsida</taxon>
        <taxon>Poales</taxon>
        <taxon>Poaceae</taxon>
        <taxon>PACMAD clade</taxon>
        <taxon>Panicoideae</taxon>
        <taxon>Andropogonodae</taxon>
        <taxon>Andropogoneae</taxon>
        <taxon>Tripsacinae</taxon>
        <taxon>Zea</taxon>
    </lineage>
</organism>
<protein>
    <recommendedName>
        <fullName evidence="7">Pollen Ole e 1 allergen and extensin family protein</fullName>
    </recommendedName>
</protein>
<feature type="chain" id="PRO_5010824671" description="Pollen Ole e 1 allergen and extensin family protein" evidence="2">
    <location>
        <begin position="32"/>
        <end position="225"/>
    </location>
</feature>
<dbReference type="PaxDb" id="4577-GRMZM5G888797_P01"/>
<proteinExistence type="evidence at transcript level"/>
<dbReference type="EMBL" id="CM000781">
    <property type="protein sequence ID" value="AQK71536.1"/>
    <property type="molecule type" value="Genomic_DNA"/>
</dbReference>
<dbReference type="EMBL" id="BT039304">
    <property type="protein sequence ID" value="ACF84309.1"/>
    <property type="molecule type" value="mRNA"/>
</dbReference>
<accession>B4FQB6</accession>
<reference evidence="6" key="2">
    <citation type="journal article" date="2009" name="Science">
        <title>The B73 maize genome: complexity, diversity, and dynamics.</title>
        <authorList>
            <person name="Schnable P.S."/>
            <person name="Ware D."/>
            <person name="Fulton R.S."/>
            <person name="Stein J.C."/>
            <person name="Wei F."/>
            <person name="Pasternak S."/>
            <person name="Liang C."/>
            <person name="Zhang J."/>
            <person name="Fulton L."/>
            <person name="Graves T.A."/>
            <person name="Minx P."/>
            <person name="Reily A.D."/>
            <person name="Courtney L."/>
            <person name="Kruchowski S.S."/>
            <person name="Tomlinson C."/>
            <person name="Strong C."/>
            <person name="Delehaunty K."/>
            <person name="Fronick C."/>
            <person name="Courtney B."/>
            <person name="Rock S.M."/>
            <person name="Belter E."/>
            <person name="Du F."/>
            <person name="Kim K."/>
            <person name="Abbott R.M."/>
            <person name="Cotton M."/>
            <person name="Levy A."/>
            <person name="Marchetto P."/>
            <person name="Ochoa K."/>
            <person name="Jackson S.M."/>
            <person name="Gillam B."/>
            <person name="Chen W."/>
            <person name="Yan L."/>
            <person name="Higginbotham J."/>
            <person name="Cardenas M."/>
            <person name="Waligorski J."/>
            <person name="Applebaum E."/>
            <person name="Phelps L."/>
            <person name="Falcone J."/>
            <person name="Kanchi K."/>
            <person name="Thane T."/>
            <person name="Scimone A."/>
            <person name="Thane N."/>
            <person name="Henke J."/>
            <person name="Wang T."/>
            <person name="Ruppert J."/>
            <person name="Shah N."/>
            <person name="Rotter K."/>
            <person name="Hodges J."/>
            <person name="Ingenthron E."/>
            <person name="Cordes M."/>
            <person name="Kohlberg S."/>
            <person name="Sgro J."/>
            <person name="Delgado B."/>
            <person name="Mead K."/>
            <person name="Chinwalla A."/>
            <person name="Leonard S."/>
            <person name="Crouse K."/>
            <person name="Collura K."/>
            <person name="Kudrna D."/>
            <person name="Currie J."/>
            <person name="He R."/>
            <person name="Angelova A."/>
            <person name="Rajasekar S."/>
            <person name="Mueller T."/>
            <person name="Lomeli R."/>
            <person name="Scara G."/>
            <person name="Ko A."/>
            <person name="Delaney K."/>
            <person name="Wissotski M."/>
            <person name="Lopez G."/>
            <person name="Campos D."/>
            <person name="Braidotti M."/>
            <person name="Ashley E."/>
            <person name="Golser W."/>
            <person name="Kim H."/>
            <person name="Lee S."/>
            <person name="Lin J."/>
            <person name="Dujmic Z."/>
            <person name="Kim W."/>
            <person name="Talag J."/>
            <person name="Zuccolo A."/>
            <person name="Fan C."/>
            <person name="Sebastian A."/>
            <person name="Kramer M."/>
            <person name="Spiegel L."/>
            <person name="Nascimento L."/>
            <person name="Zutavern T."/>
            <person name="Miller B."/>
            <person name="Ambroise C."/>
            <person name="Muller S."/>
            <person name="Spooner W."/>
            <person name="Narechania A."/>
            <person name="Ren L."/>
            <person name="Wei S."/>
            <person name="Kumari S."/>
            <person name="Faga B."/>
            <person name="Levy M.J."/>
            <person name="McMahan L."/>
            <person name="Van Buren P."/>
            <person name="Vaughn M.W."/>
            <person name="Ying K."/>
            <person name="Yeh C.-T."/>
            <person name="Emrich S.J."/>
            <person name="Jia Y."/>
            <person name="Kalyanaraman A."/>
            <person name="Hsia A.-P."/>
            <person name="Barbazuk W.B."/>
            <person name="Baucom R.S."/>
            <person name="Brutnell T.P."/>
            <person name="Carpita N.C."/>
            <person name="Chaparro C."/>
            <person name="Chia J.-M."/>
            <person name="Deragon J.-M."/>
            <person name="Estill J.C."/>
            <person name="Fu Y."/>
            <person name="Jeddeloh J.A."/>
            <person name="Han Y."/>
            <person name="Lee H."/>
            <person name="Li P."/>
            <person name="Lisch D.R."/>
            <person name="Liu S."/>
            <person name="Liu Z."/>
            <person name="Nagel D.H."/>
            <person name="McCann M.C."/>
            <person name="SanMiguel P."/>
            <person name="Myers A.M."/>
            <person name="Nettleton D."/>
            <person name="Nguyen J."/>
            <person name="Penning B.W."/>
            <person name="Ponnala L."/>
            <person name="Schneider K.L."/>
            <person name="Schwartz D.C."/>
            <person name="Sharma A."/>
            <person name="Soderlund C."/>
            <person name="Springer N.M."/>
            <person name="Sun Q."/>
            <person name="Wang H."/>
            <person name="Waterman M."/>
            <person name="Westerman R."/>
            <person name="Wolfgruber T.K."/>
            <person name="Yang L."/>
            <person name="Yu Y."/>
            <person name="Zhang L."/>
            <person name="Zhou S."/>
            <person name="Zhu Q."/>
            <person name="Bennetzen J.L."/>
            <person name="Dawe R.K."/>
            <person name="Jiang J."/>
            <person name="Jiang N."/>
            <person name="Presting G.G."/>
            <person name="Wessler S.R."/>
            <person name="Aluru S."/>
            <person name="Martienssen R.A."/>
            <person name="Clifton S.W."/>
            <person name="McCombie W.R."/>
            <person name="Wing R.A."/>
            <person name="Wilson R.K."/>
        </authorList>
    </citation>
    <scope>NUCLEOTIDE SEQUENCE [LARGE SCALE GENOMIC DNA]</scope>
    <source>
        <strain evidence="6">cv. B73</strain>
    </source>
</reference>
<dbReference type="eggNOG" id="ENOG502RZ51">
    <property type="taxonomic scope" value="Eukaryota"/>
</dbReference>
<dbReference type="EnsemblPlants" id="Zm00001eb242880_T001">
    <property type="protein sequence ID" value="Zm00001eb242880_P001"/>
    <property type="gene ID" value="Zm00001eb242880"/>
</dbReference>
<dbReference type="OMA" id="VKCAGDG"/>
<dbReference type="HOGENOM" id="CLU_107766_0_0_1"/>
<gene>
    <name evidence="5" type="primary">LOC100276913</name>
    <name evidence="4" type="ORF">ZEAMMB73_Zm00001d016715</name>
</gene>
<sequence length="225" mass="22785">MQITRRTFPMLAPPRLPLAGALLLLLAVALGAVPCESAALRLRGSVACLDCAEGHDLSGVVVAVKCAGDGDGSAGLHAAQTDGRGNFDVAVPAEASASGAPCAARVLGATEQLCAPWGLTVARVVPARGPGSASYPASYVLGSRLAFFTRCAAASGGSAVAATMADREHQGGNAPMEPALRPTPPAARTPAWTPPSRGGNRPPFSFGGLPPFFFFFPFIPIIGIP</sequence>
<feature type="region of interest" description="Disordered" evidence="1">
    <location>
        <begin position="169"/>
        <end position="200"/>
    </location>
</feature>
<evidence type="ECO:0000256" key="2">
    <source>
        <dbReference type="SAM" id="SignalP"/>
    </source>
</evidence>
<evidence type="ECO:0000313" key="3">
    <source>
        <dbReference type="EMBL" id="ACF84309.1"/>
    </source>
</evidence>
<evidence type="ECO:0000313" key="5">
    <source>
        <dbReference type="EnsemblPlants" id="Zm00001eb242880_P001"/>
    </source>
</evidence>